<dbReference type="Proteomes" id="UP000634136">
    <property type="component" value="Unassembled WGS sequence"/>
</dbReference>
<comment type="caution">
    <text evidence="1">The sequence shown here is derived from an EMBL/GenBank/DDBJ whole genome shotgun (WGS) entry which is preliminary data.</text>
</comment>
<gene>
    <name evidence="1" type="ORF">G2W53_024108</name>
</gene>
<dbReference type="EMBL" id="JAAIUW010000008">
    <property type="protein sequence ID" value="KAF7818653.1"/>
    <property type="molecule type" value="Genomic_DNA"/>
</dbReference>
<sequence length="23" mass="2843">MAGPRIEKLKRLGQEKRRWMKVM</sequence>
<evidence type="ECO:0000313" key="1">
    <source>
        <dbReference type="EMBL" id="KAF7818653.1"/>
    </source>
</evidence>
<name>A0A834TAN7_9FABA</name>
<reference evidence="1" key="1">
    <citation type="submission" date="2020-09" db="EMBL/GenBank/DDBJ databases">
        <title>Genome-Enabled Discovery of Anthraquinone Biosynthesis in Senna tora.</title>
        <authorList>
            <person name="Kang S.-H."/>
            <person name="Pandey R.P."/>
            <person name="Lee C.-M."/>
            <person name="Sim J.-S."/>
            <person name="Jeong J.-T."/>
            <person name="Choi B.-S."/>
            <person name="Jung M."/>
            <person name="Ginzburg D."/>
            <person name="Zhao K."/>
            <person name="Won S.Y."/>
            <person name="Oh T.-J."/>
            <person name="Yu Y."/>
            <person name="Kim N.-H."/>
            <person name="Lee O.R."/>
            <person name="Lee T.-H."/>
            <person name="Bashyal P."/>
            <person name="Kim T.-S."/>
            <person name="Lee W.-H."/>
            <person name="Kawkins C."/>
            <person name="Kim C.-K."/>
            <person name="Kim J.S."/>
            <person name="Ahn B.O."/>
            <person name="Rhee S.Y."/>
            <person name="Sohng J.K."/>
        </authorList>
    </citation>
    <scope>NUCLEOTIDE SEQUENCE</scope>
    <source>
        <tissue evidence="1">Leaf</tissue>
    </source>
</reference>
<proteinExistence type="predicted"/>
<protein>
    <submittedName>
        <fullName evidence="1">Uncharacterized protein</fullName>
    </submittedName>
</protein>
<keyword evidence="2" id="KW-1185">Reference proteome</keyword>
<accession>A0A834TAN7</accession>
<evidence type="ECO:0000313" key="2">
    <source>
        <dbReference type="Proteomes" id="UP000634136"/>
    </source>
</evidence>
<organism evidence="1 2">
    <name type="scientific">Senna tora</name>
    <dbReference type="NCBI Taxonomy" id="362788"/>
    <lineage>
        <taxon>Eukaryota</taxon>
        <taxon>Viridiplantae</taxon>
        <taxon>Streptophyta</taxon>
        <taxon>Embryophyta</taxon>
        <taxon>Tracheophyta</taxon>
        <taxon>Spermatophyta</taxon>
        <taxon>Magnoliopsida</taxon>
        <taxon>eudicotyledons</taxon>
        <taxon>Gunneridae</taxon>
        <taxon>Pentapetalae</taxon>
        <taxon>rosids</taxon>
        <taxon>fabids</taxon>
        <taxon>Fabales</taxon>
        <taxon>Fabaceae</taxon>
        <taxon>Caesalpinioideae</taxon>
        <taxon>Cassia clade</taxon>
        <taxon>Senna</taxon>
    </lineage>
</organism>
<dbReference type="AlphaFoldDB" id="A0A834TAN7"/>